<dbReference type="Proteomes" id="UP000800093">
    <property type="component" value="Unassembled WGS sequence"/>
</dbReference>
<gene>
    <name evidence="1" type="ORF">CC78DRAFT_582863</name>
</gene>
<proteinExistence type="predicted"/>
<evidence type="ECO:0000313" key="2">
    <source>
        <dbReference type="Proteomes" id="UP000800093"/>
    </source>
</evidence>
<comment type="caution">
    <text evidence="1">The sequence shown here is derived from an EMBL/GenBank/DDBJ whole genome shotgun (WGS) entry which is preliminary data.</text>
</comment>
<protein>
    <submittedName>
        <fullName evidence="1">Uncharacterized protein</fullName>
    </submittedName>
</protein>
<accession>A0A9P4K6F0</accession>
<name>A0A9P4K6F0_9PLEO</name>
<sequence length="139" mass="16070">MATLNLMGLKISTESISHDGLHEDGQFHTHDMSFVCIEQSHHESTVRSPVQWRVTVVRGESCLREEDEELNWLIEDGQRAIFMYMKRGISADIQRDIRCDIDRDIVRRYLIQLGRLAENPHDSNMLSWWGNSSLLSGSI</sequence>
<evidence type="ECO:0000313" key="1">
    <source>
        <dbReference type="EMBL" id="KAF2262127.1"/>
    </source>
</evidence>
<dbReference type="EMBL" id="ML986644">
    <property type="protein sequence ID" value="KAF2262127.1"/>
    <property type="molecule type" value="Genomic_DNA"/>
</dbReference>
<dbReference type="AlphaFoldDB" id="A0A9P4K6F0"/>
<organism evidence="1 2">
    <name type="scientific">Lojkania enalia</name>
    <dbReference type="NCBI Taxonomy" id="147567"/>
    <lineage>
        <taxon>Eukaryota</taxon>
        <taxon>Fungi</taxon>
        <taxon>Dikarya</taxon>
        <taxon>Ascomycota</taxon>
        <taxon>Pezizomycotina</taxon>
        <taxon>Dothideomycetes</taxon>
        <taxon>Pleosporomycetidae</taxon>
        <taxon>Pleosporales</taxon>
        <taxon>Pleosporales incertae sedis</taxon>
        <taxon>Lojkania</taxon>
    </lineage>
</organism>
<keyword evidence="2" id="KW-1185">Reference proteome</keyword>
<reference evidence="2" key="1">
    <citation type="journal article" date="2020" name="Stud. Mycol.">
        <title>101 Dothideomycetes genomes: A test case for predicting lifestyles and emergence of pathogens.</title>
        <authorList>
            <person name="Haridas S."/>
            <person name="Albert R."/>
            <person name="Binder M."/>
            <person name="Bloem J."/>
            <person name="LaButti K."/>
            <person name="Salamov A."/>
            <person name="Andreopoulos B."/>
            <person name="Baker S."/>
            <person name="Barry K."/>
            <person name="Bills G."/>
            <person name="Bluhm B."/>
            <person name="Cannon C."/>
            <person name="Castanera R."/>
            <person name="Culley D."/>
            <person name="Daum C."/>
            <person name="Ezra D."/>
            <person name="Gonzalez J."/>
            <person name="Henrissat B."/>
            <person name="Kuo A."/>
            <person name="Liang C."/>
            <person name="Lipzen A."/>
            <person name="Lutzoni F."/>
            <person name="Magnuson J."/>
            <person name="Mondo S."/>
            <person name="Nolan M."/>
            <person name="Ohm R."/>
            <person name="Pangilinan J."/>
            <person name="Park H.-J."/>
            <person name="Ramirez L."/>
            <person name="Alfaro M."/>
            <person name="Sun H."/>
            <person name="Tritt A."/>
            <person name="Yoshinaga Y."/>
            <person name="Zwiers L.-H."/>
            <person name="Turgeon B."/>
            <person name="Goodwin S."/>
            <person name="Spatafora J."/>
            <person name="Crous P."/>
            <person name="Grigoriev I."/>
        </authorList>
    </citation>
    <scope>NUCLEOTIDE SEQUENCE [LARGE SCALE GENOMIC DNA]</scope>
    <source>
        <strain evidence="2">CBS 304.66</strain>
    </source>
</reference>